<dbReference type="AlphaFoldDB" id="A0A6G0ZD12"/>
<organism evidence="1 2">
    <name type="scientific">Aphis craccivora</name>
    <name type="common">Cowpea aphid</name>
    <dbReference type="NCBI Taxonomy" id="307492"/>
    <lineage>
        <taxon>Eukaryota</taxon>
        <taxon>Metazoa</taxon>
        <taxon>Ecdysozoa</taxon>
        <taxon>Arthropoda</taxon>
        <taxon>Hexapoda</taxon>
        <taxon>Insecta</taxon>
        <taxon>Pterygota</taxon>
        <taxon>Neoptera</taxon>
        <taxon>Paraneoptera</taxon>
        <taxon>Hemiptera</taxon>
        <taxon>Sternorrhyncha</taxon>
        <taxon>Aphidomorpha</taxon>
        <taxon>Aphidoidea</taxon>
        <taxon>Aphididae</taxon>
        <taxon>Aphidini</taxon>
        <taxon>Aphis</taxon>
        <taxon>Aphis</taxon>
    </lineage>
</organism>
<gene>
    <name evidence="1" type="ORF">FWK35_00012602</name>
</gene>
<evidence type="ECO:0000313" key="1">
    <source>
        <dbReference type="EMBL" id="KAF0768588.1"/>
    </source>
</evidence>
<sequence>MDRNASRRRTEFSTIPIFRQHRYFNTNIVMVFGLVDNLKRVNEIHPQSVSTFNISIFKLSRNINALLAQRYKYIHRRSRSCITSRRYSTRNHPLLFEFLITITESPKKILEPTNFGRRKHKKFTVIFINTNLEKLVECLMCVPVSTAIIKHSFNTLQSYVKISTEGSSELNRDTANEYGPILTKVTLI</sequence>
<dbReference type="EMBL" id="VUJU01000744">
    <property type="protein sequence ID" value="KAF0768588.1"/>
    <property type="molecule type" value="Genomic_DNA"/>
</dbReference>
<proteinExistence type="predicted"/>
<protein>
    <submittedName>
        <fullName evidence="1">Dimer Tnp hAT domain-containing protein</fullName>
    </submittedName>
</protein>
<reference evidence="1 2" key="1">
    <citation type="submission" date="2019-08" db="EMBL/GenBank/DDBJ databases">
        <title>Whole genome of Aphis craccivora.</title>
        <authorList>
            <person name="Voronova N.V."/>
            <person name="Shulinski R.S."/>
            <person name="Bandarenka Y.V."/>
            <person name="Zhorov D.G."/>
            <person name="Warner D."/>
        </authorList>
    </citation>
    <scope>NUCLEOTIDE SEQUENCE [LARGE SCALE GENOMIC DNA]</scope>
    <source>
        <strain evidence="1">180601</strain>
        <tissue evidence="1">Whole Body</tissue>
    </source>
</reference>
<dbReference type="Proteomes" id="UP000478052">
    <property type="component" value="Unassembled WGS sequence"/>
</dbReference>
<comment type="caution">
    <text evidence="1">The sequence shown here is derived from an EMBL/GenBank/DDBJ whole genome shotgun (WGS) entry which is preliminary data.</text>
</comment>
<evidence type="ECO:0000313" key="2">
    <source>
        <dbReference type="Proteomes" id="UP000478052"/>
    </source>
</evidence>
<name>A0A6G0ZD12_APHCR</name>
<keyword evidence="2" id="KW-1185">Reference proteome</keyword>
<accession>A0A6G0ZD12</accession>